<reference evidence="2" key="1">
    <citation type="submission" date="2022-06" db="EMBL/GenBank/DDBJ databases">
        <title>Complete genome sequences of two strains of the flax pathogen Septoria linicola.</title>
        <authorList>
            <person name="Lapalu N."/>
            <person name="Simon A."/>
            <person name="Demenou B."/>
            <person name="Paumier D."/>
            <person name="Guillot M.-P."/>
            <person name="Gout L."/>
            <person name="Valade R."/>
        </authorList>
    </citation>
    <scope>NUCLEOTIDE SEQUENCE</scope>
    <source>
        <strain evidence="2">SE15195</strain>
    </source>
</reference>
<proteinExistence type="predicted"/>
<evidence type="ECO:0000256" key="1">
    <source>
        <dbReference type="SAM" id="MobiDB-lite"/>
    </source>
</evidence>
<dbReference type="PANTHER" id="PTHR42085">
    <property type="entry name" value="F-BOX DOMAIN-CONTAINING PROTEIN"/>
    <property type="match status" value="1"/>
</dbReference>
<feature type="region of interest" description="Disordered" evidence="1">
    <location>
        <begin position="153"/>
        <end position="180"/>
    </location>
</feature>
<dbReference type="EMBL" id="CP099423">
    <property type="protein sequence ID" value="USW54093.1"/>
    <property type="molecule type" value="Genomic_DNA"/>
</dbReference>
<evidence type="ECO:0000313" key="2">
    <source>
        <dbReference type="EMBL" id="USW54093.1"/>
    </source>
</evidence>
<gene>
    <name evidence="2" type="ORF">Slin15195_G074120</name>
</gene>
<dbReference type="InterPro" id="IPR038883">
    <property type="entry name" value="AN11006-like"/>
</dbReference>
<name>A0A9Q9EM53_9PEZI</name>
<accession>A0A9Q9EM53</accession>
<sequence>MGIMDSSVAARQIPLDPKLPLHSVARLANPGAVFNHDSHVRHRHHKIPKPQAFRKEKSRELRKLRKSQVWKTGTRDEQVEQMAQWFPNLPPGGSTKGLSNPFLERGKVPYCFGGPDDGGIGGGSGRGGRDTSNYPLISPYRNHAAQHRAKRARFENDAEVPSVPKAPVAPRVETPPKSDLGMLGKLPGEIRNDIYRLAVLEEDKSACALIKLQSNTCAVGACLHMKATHCMPGIINTCKQIRHECAPIFFNENAGIAFDEGMVLQGCITNWIRTVGPYVNLVRQFAFKMLRPLHNDDKFIQWATYSISIDVAKYAKSGRFSTQQSVANTLAFNPPKDEICICPFKGWVKDMNLQWQYYLSKEAGVKLLGTVDDWYSLSLRPAKRHPFVQTLLHMVETEQFADFIWRLRKNKHNHAALKKCKSCKQVTFLS</sequence>
<protein>
    <submittedName>
        <fullName evidence="2">Uncharacterized protein</fullName>
    </submittedName>
</protein>
<evidence type="ECO:0000313" key="3">
    <source>
        <dbReference type="Proteomes" id="UP001056384"/>
    </source>
</evidence>
<dbReference type="Proteomes" id="UP001056384">
    <property type="component" value="Chromosome 6"/>
</dbReference>
<dbReference type="PANTHER" id="PTHR42085:SF1">
    <property type="entry name" value="F-BOX DOMAIN-CONTAINING PROTEIN"/>
    <property type="match status" value="1"/>
</dbReference>
<organism evidence="2 3">
    <name type="scientific">Septoria linicola</name>
    <dbReference type="NCBI Taxonomy" id="215465"/>
    <lineage>
        <taxon>Eukaryota</taxon>
        <taxon>Fungi</taxon>
        <taxon>Dikarya</taxon>
        <taxon>Ascomycota</taxon>
        <taxon>Pezizomycotina</taxon>
        <taxon>Dothideomycetes</taxon>
        <taxon>Dothideomycetidae</taxon>
        <taxon>Mycosphaerellales</taxon>
        <taxon>Mycosphaerellaceae</taxon>
        <taxon>Septoria</taxon>
    </lineage>
</organism>
<keyword evidence="3" id="KW-1185">Reference proteome</keyword>
<dbReference type="AlphaFoldDB" id="A0A9Q9EM53"/>